<organism evidence="1">
    <name type="scientific">Brachypodium distachyon</name>
    <name type="common">Purple false brome</name>
    <name type="synonym">Trachynia distachya</name>
    <dbReference type="NCBI Taxonomy" id="15368"/>
    <lineage>
        <taxon>Eukaryota</taxon>
        <taxon>Viridiplantae</taxon>
        <taxon>Streptophyta</taxon>
        <taxon>Embryophyta</taxon>
        <taxon>Tracheophyta</taxon>
        <taxon>Spermatophyta</taxon>
        <taxon>Magnoliopsida</taxon>
        <taxon>Liliopsida</taxon>
        <taxon>Poales</taxon>
        <taxon>Poaceae</taxon>
        <taxon>BOP clade</taxon>
        <taxon>Pooideae</taxon>
        <taxon>Stipodae</taxon>
        <taxon>Brachypodieae</taxon>
        <taxon>Brachypodium</taxon>
    </lineage>
</organism>
<dbReference type="EMBL" id="CM000882">
    <property type="protein sequence ID" value="PNT67065.1"/>
    <property type="molecule type" value="Genomic_DNA"/>
</dbReference>
<dbReference type="InParanoid" id="A0A0Q3HR67"/>
<keyword evidence="3" id="KW-1185">Reference proteome</keyword>
<sequence length="139" mass="15766">MCAHVYCIISCTKTSRVGRPLPRWVRSLGRPQGNKSIFCCARGVEIARGTIYLFYFAPGSPHCYGVLFCPLDSVTRLHDSYRGKHTTRTSLLRFGQPNDKPKVHLTAALNLFIFHNSRINLTLTSKFHASLRSYCHIHS</sequence>
<accession>A0A0Q3HR67</accession>
<evidence type="ECO:0000313" key="3">
    <source>
        <dbReference type="Proteomes" id="UP000008810"/>
    </source>
</evidence>
<reference evidence="2" key="3">
    <citation type="submission" date="2018-08" db="UniProtKB">
        <authorList>
            <consortium name="EnsemblPlants"/>
        </authorList>
    </citation>
    <scope>IDENTIFICATION</scope>
    <source>
        <strain evidence="2">cv. Bd21</strain>
    </source>
</reference>
<dbReference type="EnsemblPlants" id="KQJ95994">
    <property type="protein sequence ID" value="KQJ95994"/>
    <property type="gene ID" value="BRADI_3g20106v3"/>
</dbReference>
<dbReference type="EMBL" id="CM000882">
    <property type="protein sequence ID" value="KQJ95994.1"/>
    <property type="molecule type" value="Genomic_DNA"/>
</dbReference>
<dbReference type="Gramene" id="KQJ95994">
    <property type="protein sequence ID" value="KQJ95994"/>
    <property type="gene ID" value="BRADI_3g20106v3"/>
</dbReference>
<dbReference type="EnsemblPlants" id="PNT67065">
    <property type="protein sequence ID" value="PNT67065"/>
    <property type="gene ID" value="BRADI_3g20106v3"/>
</dbReference>
<reference evidence="1 2" key="1">
    <citation type="journal article" date="2010" name="Nature">
        <title>Genome sequencing and analysis of the model grass Brachypodium distachyon.</title>
        <authorList>
            <consortium name="International Brachypodium Initiative"/>
        </authorList>
    </citation>
    <scope>NUCLEOTIDE SEQUENCE [LARGE SCALE GENOMIC DNA]</scope>
    <source>
        <strain evidence="1 2">Bd21</strain>
    </source>
</reference>
<dbReference type="AlphaFoldDB" id="A0A0Q3HR67"/>
<proteinExistence type="predicted"/>
<evidence type="ECO:0000313" key="1">
    <source>
        <dbReference type="EMBL" id="KQJ95994.1"/>
    </source>
</evidence>
<name>A0A0Q3HR67_BRADI</name>
<dbReference type="EMBL" id="CM000882">
    <property type="protein sequence ID" value="KQJ95993.1"/>
    <property type="molecule type" value="Genomic_DNA"/>
</dbReference>
<protein>
    <submittedName>
        <fullName evidence="1 2">Uncharacterized protein</fullName>
    </submittedName>
</protein>
<evidence type="ECO:0000313" key="2">
    <source>
        <dbReference type="EnsemblPlants" id="KQJ95993"/>
    </source>
</evidence>
<dbReference type="EnsemblPlants" id="KQJ95993">
    <property type="protein sequence ID" value="KQJ95993"/>
    <property type="gene ID" value="BRADI_3g20106v3"/>
</dbReference>
<dbReference type="Proteomes" id="UP000008810">
    <property type="component" value="Chromosome 3"/>
</dbReference>
<reference evidence="1" key="2">
    <citation type="submission" date="2017-06" db="EMBL/GenBank/DDBJ databases">
        <title>WGS assembly of Brachypodium distachyon.</title>
        <authorList>
            <consortium name="The International Brachypodium Initiative"/>
            <person name="Lucas S."/>
            <person name="Harmon-Smith M."/>
            <person name="Lail K."/>
            <person name="Tice H."/>
            <person name="Grimwood J."/>
            <person name="Bruce D."/>
            <person name="Barry K."/>
            <person name="Shu S."/>
            <person name="Lindquist E."/>
            <person name="Wang M."/>
            <person name="Pitluck S."/>
            <person name="Vogel J.P."/>
            <person name="Garvin D.F."/>
            <person name="Mockler T.C."/>
            <person name="Schmutz J."/>
            <person name="Rokhsar D."/>
            <person name="Bevan M.W."/>
        </authorList>
    </citation>
    <scope>NUCLEOTIDE SEQUENCE</scope>
    <source>
        <strain evidence="1">Bd21</strain>
    </source>
</reference>
<dbReference type="Gramene" id="PNT67065">
    <property type="protein sequence ID" value="PNT67065"/>
    <property type="gene ID" value="BRADI_3g20106v3"/>
</dbReference>
<dbReference type="Gramene" id="KQJ95993">
    <property type="protein sequence ID" value="KQJ95993"/>
    <property type="gene ID" value="BRADI_3g20106v3"/>
</dbReference>
<gene>
    <name evidence="1" type="ORF">BRADI_3g20106v3</name>
</gene>